<feature type="chain" id="PRO_5022911228" description="4Fe-4S ferredoxin-type domain-containing protein" evidence="1">
    <location>
        <begin position="21"/>
        <end position="133"/>
    </location>
</feature>
<keyword evidence="1" id="KW-0732">Signal</keyword>
<dbReference type="Proteomes" id="UP000316714">
    <property type="component" value="Unassembled WGS sequence"/>
</dbReference>
<protein>
    <recommendedName>
        <fullName evidence="4">4Fe-4S ferredoxin-type domain-containing protein</fullName>
    </recommendedName>
</protein>
<dbReference type="EMBL" id="SIHJ01000001">
    <property type="protein sequence ID" value="TWT36432.1"/>
    <property type="molecule type" value="Genomic_DNA"/>
</dbReference>
<organism evidence="2 3">
    <name type="scientific">Posidoniimonas corsicana</name>
    <dbReference type="NCBI Taxonomy" id="1938618"/>
    <lineage>
        <taxon>Bacteria</taxon>
        <taxon>Pseudomonadati</taxon>
        <taxon>Planctomycetota</taxon>
        <taxon>Planctomycetia</taxon>
        <taxon>Pirellulales</taxon>
        <taxon>Lacipirellulaceae</taxon>
        <taxon>Posidoniimonas</taxon>
    </lineage>
</organism>
<dbReference type="RefSeq" id="WP_146563332.1">
    <property type="nucleotide sequence ID" value="NZ_SIHJ01000001.1"/>
</dbReference>
<accession>A0A5C5VFJ9</accession>
<reference evidence="2 3" key="1">
    <citation type="submission" date="2019-02" db="EMBL/GenBank/DDBJ databases">
        <title>Deep-cultivation of Planctomycetes and their phenomic and genomic characterization uncovers novel biology.</title>
        <authorList>
            <person name="Wiegand S."/>
            <person name="Jogler M."/>
            <person name="Boedeker C."/>
            <person name="Pinto D."/>
            <person name="Vollmers J."/>
            <person name="Rivas-Marin E."/>
            <person name="Kohn T."/>
            <person name="Peeters S.H."/>
            <person name="Heuer A."/>
            <person name="Rast P."/>
            <person name="Oberbeckmann S."/>
            <person name="Bunk B."/>
            <person name="Jeske O."/>
            <person name="Meyerdierks A."/>
            <person name="Storesund J.E."/>
            <person name="Kallscheuer N."/>
            <person name="Luecker S."/>
            <person name="Lage O.M."/>
            <person name="Pohl T."/>
            <person name="Merkel B.J."/>
            <person name="Hornburger P."/>
            <person name="Mueller R.-W."/>
            <person name="Bruemmer F."/>
            <person name="Labrenz M."/>
            <person name="Spormann A.M."/>
            <person name="Op Den Camp H."/>
            <person name="Overmann J."/>
            <person name="Amann R."/>
            <person name="Jetten M.S.M."/>
            <person name="Mascher T."/>
            <person name="Medema M.H."/>
            <person name="Devos D.P."/>
            <person name="Kaster A.-K."/>
            <person name="Ovreas L."/>
            <person name="Rohde M."/>
            <person name="Galperin M.Y."/>
            <person name="Jogler C."/>
        </authorList>
    </citation>
    <scope>NUCLEOTIDE SEQUENCE [LARGE SCALE GENOMIC DNA]</scope>
    <source>
        <strain evidence="2 3">KOR34</strain>
    </source>
</reference>
<feature type="signal peptide" evidence="1">
    <location>
        <begin position="1"/>
        <end position="20"/>
    </location>
</feature>
<sequence precursor="true">MKTYLLMLSAAAMLFPAAGCTVGLPRGPIEPSITADCVDYLNENWIPASHTSAAPCDGTCSEPAPAPAAAQPAGCYVSGDCPISCRDCPLIPNPGSQPPYVDPGPPGRFLPVPVRPAFAPQPIGYPASGPVGW</sequence>
<keyword evidence="3" id="KW-1185">Reference proteome</keyword>
<name>A0A5C5VFJ9_9BACT</name>
<evidence type="ECO:0000313" key="2">
    <source>
        <dbReference type="EMBL" id="TWT36432.1"/>
    </source>
</evidence>
<evidence type="ECO:0008006" key="4">
    <source>
        <dbReference type="Google" id="ProtNLM"/>
    </source>
</evidence>
<comment type="caution">
    <text evidence="2">The sequence shown here is derived from an EMBL/GenBank/DDBJ whole genome shotgun (WGS) entry which is preliminary data.</text>
</comment>
<evidence type="ECO:0000313" key="3">
    <source>
        <dbReference type="Proteomes" id="UP000316714"/>
    </source>
</evidence>
<gene>
    <name evidence="2" type="ORF">KOR34_13370</name>
</gene>
<dbReference type="AlphaFoldDB" id="A0A5C5VFJ9"/>
<proteinExistence type="predicted"/>
<evidence type="ECO:0000256" key="1">
    <source>
        <dbReference type="SAM" id="SignalP"/>
    </source>
</evidence>